<accession>A0A098S3K3</accession>
<dbReference type="SUPFAM" id="SSF52091">
    <property type="entry name" value="SpoIIaa-like"/>
    <property type="match status" value="1"/>
</dbReference>
<dbReference type="PANTHER" id="PTHR33495">
    <property type="entry name" value="ANTI-SIGMA FACTOR ANTAGONIST TM_1081-RELATED-RELATED"/>
    <property type="match status" value="1"/>
</dbReference>
<name>A0A098S3K3_9BACT</name>
<feature type="domain" description="STAS" evidence="1">
    <location>
        <begin position="26"/>
        <end position="111"/>
    </location>
</feature>
<dbReference type="STRING" id="1524460.IX84_17930"/>
<dbReference type="AlphaFoldDB" id="A0A098S3K3"/>
<dbReference type="EMBL" id="JPOS01000039">
    <property type="protein sequence ID" value="KGE86929.1"/>
    <property type="molecule type" value="Genomic_DNA"/>
</dbReference>
<evidence type="ECO:0000313" key="2">
    <source>
        <dbReference type="EMBL" id="KGE86929.1"/>
    </source>
</evidence>
<gene>
    <name evidence="2" type="ORF">IX84_17930</name>
</gene>
<sequence length="126" mass="14221">MEYKIKTEERYTVFTLQEENFNSLIAPDVKSELVLLADKDVKNLIMDLSEVKYVDSSGLSAILTADRLWKKIGSFVLAGAGQPAVKKLMEISRLDTILIMVPTVSEAIDYIFMEDIERELNGDDSE</sequence>
<dbReference type="PROSITE" id="PS50801">
    <property type="entry name" value="STAS"/>
    <property type="match status" value="1"/>
</dbReference>
<proteinExistence type="predicted"/>
<dbReference type="Proteomes" id="UP000029736">
    <property type="component" value="Unassembled WGS sequence"/>
</dbReference>
<dbReference type="Gene3D" id="3.30.750.24">
    <property type="entry name" value="STAS domain"/>
    <property type="match status" value="1"/>
</dbReference>
<dbReference type="GO" id="GO:0043856">
    <property type="term" value="F:anti-sigma factor antagonist activity"/>
    <property type="evidence" value="ECO:0007669"/>
    <property type="project" value="TreeGrafter"/>
</dbReference>
<dbReference type="InterPro" id="IPR036513">
    <property type="entry name" value="STAS_dom_sf"/>
</dbReference>
<evidence type="ECO:0000259" key="1">
    <source>
        <dbReference type="PROSITE" id="PS50801"/>
    </source>
</evidence>
<dbReference type="Pfam" id="PF01740">
    <property type="entry name" value="STAS"/>
    <property type="match status" value="1"/>
</dbReference>
<evidence type="ECO:0000313" key="3">
    <source>
        <dbReference type="Proteomes" id="UP000029736"/>
    </source>
</evidence>
<dbReference type="RefSeq" id="WP_044223492.1">
    <property type="nucleotide sequence ID" value="NZ_JBKAGJ010000009.1"/>
</dbReference>
<dbReference type="CDD" id="cd07043">
    <property type="entry name" value="STAS_anti-anti-sigma_factors"/>
    <property type="match status" value="1"/>
</dbReference>
<protein>
    <submittedName>
        <fullName evidence="2">Anti-anti-sigma factor</fullName>
    </submittedName>
</protein>
<dbReference type="InterPro" id="IPR002645">
    <property type="entry name" value="STAS_dom"/>
</dbReference>
<organism evidence="2 3">
    <name type="scientific">Phaeodactylibacter xiamenensis</name>
    <dbReference type="NCBI Taxonomy" id="1524460"/>
    <lineage>
        <taxon>Bacteria</taxon>
        <taxon>Pseudomonadati</taxon>
        <taxon>Bacteroidota</taxon>
        <taxon>Saprospiria</taxon>
        <taxon>Saprospirales</taxon>
        <taxon>Haliscomenobacteraceae</taxon>
        <taxon>Phaeodactylibacter</taxon>
    </lineage>
</organism>
<keyword evidence="3" id="KW-1185">Reference proteome</keyword>
<dbReference type="OrthoDB" id="9796110at2"/>
<reference evidence="2 3" key="1">
    <citation type="journal article" date="2014" name="Int. J. Syst. Evol. Microbiol.">
        <title>Phaeodactylibacter xiamenensis gen. nov., sp. nov., a member of the family Saprospiraceae isolated from the marine alga Phaeodactylum tricornutum.</title>
        <authorList>
            <person name="Chen Z.Jr."/>
            <person name="Lei X."/>
            <person name="Lai Q."/>
            <person name="Li Y."/>
            <person name="Zhang B."/>
            <person name="Zhang J."/>
            <person name="Zhang H."/>
            <person name="Yang L."/>
            <person name="Zheng W."/>
            <person name="Tian Y."/>
            <person name="Yu Z."/>
            <person name="Xu H.Jr."/>
            <person name="Zheng T."/>
        </authorList>
    </citation>
    <scope>NUCLEOTIDE SEQUENCE [LARGE SCALE GENOMIC DNA]</scope>
    <source>
        <strain evidence="2 3">KD52</strain>
    </source>
</reference>
<comment type="caution">
    <text evidence="2">The sequence shown here is derived from an EMBL/GenBank/DDBJ whole genome shotgun (WGS) entry which is preliminary data.</text>
</comment>